<evidence type="ECO:0000256" key="5">
    <source>
        <dbReference type="ARBA" id="ARBA00022801"/>
    </source>
</evidence>
<dbReference type="InterPro" id="IPR010075">
    <property type="entry name" value="PRibForGlyAmidine_synth_PurQ"/>
</dbReference>
<reference evidence="8" key="1">
    <citation type="submission" date="2020-11" db="EMBL/GenBank/DDBJ databases">
        <title>Multidrug resistant novel bacterium Savagea serpentis sp. nov., isolated from the scats of a vine snake (Ahaetulla nasuta).</title>
        <authorList>
            <person name="Venkata Ramana V."/>
            <person name="Vikas Patil S."/>
            <person name="Yogita Lugani V."/>
        </authorList>
    </citation>
    <scope>NUCLEOTIDE SEQUENCE</scope>
    <source>
        <strain evidence="8">SN6</strain>
    </source>
</reference>
<proteinExistence type="predicted"/>
<evidence type="ECO:0000256" key="7">
    <source>
        <dbReference type="ARBA" id="ARBA00022962"/>
    </source>
</evidence>
<protein>
    <submittedName>
        <fullName evidence="8">Phosphoribosylformylglycinamidine synthase I</fullName>
        <ecNumber evidence="8">6.3.5.3</ecNumber>
    </submittedName>
</protein>
<keyword evidence="7" id="KW-0315">Glutamine amidotransferase</keyword>
<evidence type="ECO:0000256" key="3">
    <source>
        <dbReference type="ARBA" id="ARBA00022741"/>
    </source>
</evidence>
<evidence type="ECO:0000256" key="2">
    <source>
        <dbReference type="ARBA" id="ARBA00022598"/>
    </source>
</evidence>
<keyword evidence="5" id="KW-0378">Hydrolase</keyword>
<evidence type="ECO:0000313" key="9">
    <source>
        <dbReference type="Proteomes" id="UP000622653"/>
    </source>
</evidence>
<keyword evidence="9" id="KW-1185">Reference proteome</keyword>
<dbReference type="SMART" id="SM01211">
    <property type="entry name" value="GATase_5"/>
    <property type="match status" value="1"/>
</dbReference>
<comment type="caution">
    <text evidence="8">The sequence shown here is derived from an EMBL/GenBank/DDBJ whole genome shotgun (WGS) entry which is preliminary data.</text>
</comment>
<evidence type="ECO:0000256" key="6">
    <source>
        <dbReference type="ARBA" id="ARBA00022840"/>
    </source>
</evidence>
<keyword evidence="1" id="KW-0963">Cytoplasm</keyword>
<dbReference type="PROSITE" id="PS51273">
    <property type="entry name" value="GATASE_TYPE_1"/>
    <property type="match status" value="1"/>
</dbReference>
<keyword evidence="4" id="KW-0658">Purine biosynthesis</keyword>
<evidence type="ECO:0000313" key="8">
    <source>
        <dbReference type="EMBL" id="MBF4502148.1"/>
    </source>
</evidence>
<dbReference type="PANTHER" id="PTHR47552">
    <property type="entry name" value="PHOSPHORIBOSYLFORMYLGLYCINAMIDINE SYNTHASE SUBUNIT PURQ"/>
    <property type="match status" value="1"/>
</dbReference>
<dbReference type="GO" id="GO:0005524">
    <property type="term" value="F:ATP binding"/>
    <property type="evidence" value="ECO:0007669"/>
    <property type="project" value="UniProtKB-KW"/>
</dbReference>
<evidence type="ECO:0000256" key="4">
    <source>
        <dbReference type="ARBA" id="ARBA00022755"/>
    </source>
</evidence>
<accession>A0A8J7GN53</accession>
<dbReference type="RefSeq" id="WP_194563636.1">
    <property type="nucleotide sequence ID" value="NZ_JADKPV010000009.1"/>
</dbReference>
<keyword evidence="2 8" id="KW-0436">Ligase</keyword>
<dbReference type="EMBL" id="JADKPV010000009">
    <property type="protein sequence ID" value="MBF4502148.1"/>
    <property type="molecule type" value="Genomic_DNA"/>
</dbReference>
<dbReference type="Gene3D" id="3.40.50.880">
    <property type="match status" value="1"/>
</dbReference>
<dbReference type="InterPro" id="IPR029062">
    <property type="entry name" value="Class_I_gatase-like"/>
</dbReference>
<keyword evidence="6" id="KW-0067">ATP-binding</keyword>
<name>A0A8J7GN53_9BACL</name>
<dbReference type="GO" id="GO:0006189">
    <property type="term" value="P:'de novo' IMP biosynthetic process"/>
    <property type="evidence" value="ECO:0007669"/>
    <property type="project" value="InterPro"/>
</dbReference>
<dbReference type="Proteomes" id="UP000622653">
    <property type="component" value="Unassembled WGS sequence"/>
</dbReference>
<evidence type="ECO:0000256" key="1">
    <source>
        <dbReference type="ARBA" id="ARBA00022490"/>
    </source>
</evidence>
<organism evidence="8 9">
    <name type="scientific">Savagea serpentis</name>
    <dbReference type="NCBI Taxonomy" id="2785297"/>
    <lineage>
        <taxon>Bacteria</taxon>
        <taxon>Bacillati</taxon>
        <taxon>Bacillota</taxon>
        <taxon>Bacilli</taxon>
        <taxon>Bacillales</taxon>
        <taxon>Caryophanaceae</taxon>
        <taxon>Savagea</taxon>
    </lineage>
</organism>
<gene>
    <name evidence="8" type="primary">purQ</name>
    <name evidence="8" type="ORF">IRY55_12335</name>
</gene>
<keyword evidence="3" id="KW-0547">Nucleotide-binding</keyword>
<dbReference type="NCBIfam" id="TIGR01737">
    <property type="entry name" value="FGAM_synth_I"/>
    <property type="match status" value="1"/>
</dbReference>
<dbReference type="Pfam" id="PF13507">
    <property type="entry name" value="GATase_5"/>
    <property type="match status" value="1"/>
</dbReference>
<dbReference type="GO" id="GO:0016787">
    <property type="term" value="F:hydrolase activity"/>
    <property type="evidence" value="ECO:0007669"/>
    <property type="project" value="UniProtKB-KW"/>
</dbReference>
<dbReference type="SUPFAM" id="SSF52317">
    <property type="entry name" value="Class I glutamine amidotransferase-like"/>
    <property type="match status" value="1"/>
</dbReference>
<dbReference type="PANTHER" id="PTHR47552:SF1">
    <property type="entry name" value="PHOSPHORIBOSYLFORMYLGLYCINAMIDINE SYNTHASE SUBUNIT PURQ"/>
    <property type="match status" value="1"/>
</dbReference>
<dbReference type="AlphaFoldDB" id="A0A8J7GN53"/>
<dbReference type="EC" id="6.3.5.3" evidence="8"/>
<dbReference type="GO" id="GO:0004642">
    <property type="term" value="F:phosphoribosylformylglycinamidine synthase activity"/>
    <property type="evidence" value="ECO:0007669"/>
    <property type="project" value="UniProtKB-EC"/>
</dbReference>
<sequence>MKVAILNFPGTSCETEVERLFQTIVKAEPTIIWHADATSLEAYDAVVIPNGAVYGNYLRPGALAKSSPATKALQTFAQAGKPVVGLGNGFQVLVEIGLLPGAFLQNPSLTFQSGKAALRVNRKTKFTSQYREEVITLPYAQQFATYYNDTPIAKEQIVMTFENNMFNSTQSIAALTNEGGNVCGIIALPERATEAVIGGTDGLPFFESILNNWSEQ</sequence>